<evidence type="ECO:0008006" key="4">
    <source>
        <dbReference type="Google" id="ProtNLM"/>
    </source>
</evidence>
<dbReference type="AlphaFoldDB" id="A0A812IZA8"/>
<dbReference type="Gene3D" id="3.40.630.10">
    <property type="entry name" value="Zn peptidases"/>
    <property type="match status" value="1"/>
</dbReference>
<dbReference type="GO" id="GO:0046872">
    <property type="term" value="F:metal ion binding"/>
    <property type="evidence" value="ECO:0007669"/>
    <property type="project" value="UniProtKB-KW"/>
</dbReference>
<sequence>MSAKQYTRYPIGTPGEPWGEEERRQWLSGRRSVCDYFETIVSPLHRISQEVGGELLQYGAIDYRPLGAALYPLFAYRSAVWDEALPMAAITGGVHGYELGSLGALEFISQHFRAFSAQKSVNLLILPCVAPWGLEMCERWTPLAVDPNRAFKPDGRSEEAALAMKCIAEHRARSKFLLLHMDLHETTDTDNTEFTPARFARDGLTEDKYEEWYDIPDGFYIYGDSARPKDQLAFSKHIISAVEKVTHIAEADERGNIVGEPISAPGVLLAPGEGTADAHTDAMYVTTTEVYPDSKRTSRAECNRAQAASIVAGLEFALAHQD</sequence>
<keyword evidence="3" id="KW-1185">Reference proteome</keyword>
<dbReference type="SUPFAM" id="SSF53187">
    <property type="entry name" value="Zn-dependent exopeptidases"/>
    <property type="match status" value="1"/>
</dbReference>
<dbReference type="EMBL" id="CAJNDS010000325">
    <property type="protein sequence ID" value="CAE7192473.1"/>
    <property type="molecule type" value="Genomic_DNA"/>
</dbReference>
<organism evidence="2 3">
    <name type="scientific">Symbiodinium natans</name>
    <dbReference type="NCBI Taxonomy" id="878477"/>
    <lineage>
        <taxon>Eukaryota</taxon>
        <taxon>Sar</taxon>
        <taxon>Alveolata</taxon>
        <taxon>Dinophyceae</taxon>
        <taxon>Suessiales</taxon>
        <taxon>Symbiodiniaceae</taxon>
        <taxon>Symbiodinium</taxon>
    </lineage>
</organism>
<evidence type="ECO:0000313" key="3">
    <source>
        <dbReference type="Proteomes" id="UP000604046"/>
    </source>
</evidence>
<accession>A0A812IZA8</accession>
<proteinExistence type="predicted"/>
<dbReference type="Proteomes" id="UP000604046">
    <property type="component" value="Unassembled WGS sequence"/>
</dbReference>
<feature type="region of interest" description="Disordered" evidence="1">
    <location>
        <begin position="1"/>
        <end position="20"/>
    </location>
</feature>
<comment type="caution">
    <text evidence="2">The sequence shown here is derived from an EMBL/GenBank/DDBJ whole genome shotgun (WGS) entry which is preliminary data.</text>
</comment>
<gene>
    <name evidence="2" type="ORF">SNAT2548_LOCUS5145</name>
</gene>
<protein>
    <recommendedName>
        <fullName evidence="4">Peptidase</fullName>
    </recommendedName>
</protein>
<evidence type="ECO:0000313" key="2">
    <source>
        <dbReference type="EMBL" id="CAE7192473.1"/>
    </source>
</evidence>
<evidence type="ECO:0000256" key="1">
    <source>
        <dbReference type="SAM" id="MobiDB-lite"/>
    </source>
</evidence>
<reference evidence="2" key="1">
    <citation type="submission" date="2021-02" db="EMBL/GenBank/DDBJ databases">
        <authorList>
            <person name="Dougan E. K."/>
            <person name="Rhodes N."/>
            <person name="Thang M."/>
            <person name="Chan C."/>
        </authorList>
    </citation>
    <scope>NUCLEOTIDE SEQUENCE</scope>
</reference>
<dbReference type="OrthoDB" id="407729at2759"/>
<name>A0A812IZA8_9DINO</name>
<dbReference type="GO" id="GO:0016788">
    <property type="term" value="F:hydrolase activity, acting on ester bonds"/>
    <property type="evidence" value="ECO:0007669"/>
    <property type="project" value="InterPro"/>
</dbReference>